<dbReference type="EMBL" id="JACIBT010000009">
    <property type="protein sequence ID" value="MBB3668192.1"/>
    <property type="molecule type" value="Genomic_DNA"/>
</dbReference>
<dbReference type="InterPro" id="IPR010920">
    <property type="entry name" value="LSM_dom_sf"/>
</dbReference>
<feature type="transmembrane region" description="Helical" evidence="6">
    <location>
        <begin position="215"/>
        <end position="235"/>
    </location>
</feature>
<dbReference type="SUPFAM" id="SSF50182">
    <property type="entry name" value="Sm-like ribonucleoproteins"/>
    <property type="match status" value="1"/>
</dbReference>
<keyword evidence="4 6" id="KW-0472">Membrane</keyword>
<evidence type="ECO:0000256" key="6">
    <source>
        <dbReference type="SAM" id="Phobius"/>
    </source>
</evidence>
<dbReference type="GO" id="GO:0016020">
    <property type="term" value="C:membrane"/>
    <property type="evidence" value="ECO:0007669"/>
    <property type="project" value="UniProtKB-SubCell"/>
</dbReference>
<dbReference type="AlphaFoldDB" id="A0A7W5XKZ9"/>
<dbReference type="InterPro" id="IPR023408">
    <property type="entry name" value="MscS_beta-dom_sf"/>
</dbReference>
<dbReference type="RefSeq" id="WP_183358604.1">
    <property type="nucleotide sequence ID" value="NZ_BAABKR010000016.1"/>
</dbReference>
<dbReference type="GO" id="GO:0055085">
    <property type="term" value="P:transmembrane transport"/>
    <property type="evidence" value="ECO:0007669"/>
    <property type="project" value="InterPro"/>
</dbReference>
<dbReference type="Gene3D" id="2.30.30.60">
    <property type="match status" value="1"/>
</dbReference>
<dbReference type="Gene3D" id="1.10.287.1260">
    <property type="match status" value="1"/>
</dbReference>
<feature type="compositionally biased region" description="Basic and acidic residues" evidence="5">
    <location>
        <begin position="457"/>
        <end position="482"/>
    </location>
</feature>
<gene>
    <name evidence="8" type="ORF">FHX47_001821</name>
</gene>
<comment type="subcellular location">
    <subcellularLocation>
        <location evidence="1">Membrane</location>
    </subcellularLocation>
</comment>
<reference evidence="8 9" key="1">
    <citation type="submission" date="2020-08" db="EMBL/GenBank/DDBJ databases">
        <title>Sequencing the genomes of 1000 actinobacteria strains.</title>
        <authorList>
            <person name="Klenk H.-P."/>
        </authorList>
    </citation>
    <scope>NUCLEOTIDE SEQUENCE [LARGE SCALE GENOMIC DNA]</scope>
    <source>
        <strain evidence="8 9">DSM 28238</strain>
    </source>
</reference>
<evidence type="ECO:0000256" key="4">
    <source>
        <dbReference type="ARBA" id="ARBA00023136"/>
    </source>
</evidence>
<feature type="region of interest" description="Disordered" evidence="5">
    <location>
        <begin position="423"/>
        <end position="482"/>
    </location>
</feature>
<sequence length="482" mass="52215">MTATLVPAAPTASAATLEHPLAAQEPAPAEDASTSDPTEEITTEIEERVPEGFAEMVAEAGPYMGLLLGAGVSAVFAVVLTLVTSTVLTQIFRRRPRVQRTIRRTRLPLFFLILFGGSALSVRFAVSSIYWWQGPLYVALIIATIVSLAWWALRVVKIVEAVILSRYTGEGDEAIDDRQGRRVKTQVTLIGRVLAAIIITLAVAAVLLLNESVRGLGAGVLASAGVVSVVAGLAMQSTLSNVFAGIQLAFTDAIRVGDVIIIEGNYGHVEEITLSNVVVKSWDLRRFVYPSAYFVATPFENWTRVGSEILGTVELDVDWRVPLDQLRGRLERLLDSTDLWDGELGIIEVVHATGGYVQAWVTLSARNAGDIWGLRCLVREDLVNYLRAEHPYAVMTHRMMLSNEEALGGQPAPVATGQFGAVDPAEAATGPTSSGEGEEPEFASPEGLFTGSIAAVERSREFEGPGEEAYRERRQRQDEDPE</sequence>
<proteinExistence type="predicted"/>
<evidence type="ECO:0000313" key="8">
    <source>
        <dbReference type="EMBL" id="MBB3668192.1"/>
    </source>
</evidence>
<dbReference type="PANTHER" id="PTHR30566:SF25">
    <property type="entry name" value="INNER MEMBRANE PROTEIN"/>
    <property type="match status" value="1"/>
</dbReference>
<comment type="caution">
    <text evidence="8">The sequence shown here is derived from an EMBL/GenBank/DDBJ whole genome shotgun (WGS) entry which is preliminary data.</text>
</comment>
<evidence type="ECO:0000256" key="5">
    <source>
        <dbReference type="SAM" id="MobiDB-lite"/>
    </source>
</evidence>
<name>A0A7W5XKZ9_9MICC</name>
<feature type="transmembrane region" description="Helical" evidence="6">
    <location>
        <begin position="109"/>
        <end position="130"/>
    </location>
</feature>
<evidence type="ECO:0000256" key="1">
    <source>
        <dbReference type="ARBA" id="ARBA00004370"/>
    </source>
</evidence>
<organism evidence="8 9">
    <name type="scientific">Garicola koreensis</name>
    <dbReference type="NCBI Taxonomy" id="1262554"/>
    <lineage>
        <taxon>Bacteria</taxon>
        <taxon>Bacillati</taxon>
        <taxon>Actinomycetota</taxon>
        <taxon>Actinomycetes</taxon>
        <taxon>Micrococcales</taxon>
        <taxon>Micrococcaceae</taxon>
        <taxon>Garicola</taxon>
    </lineage>
</organism>
<keyword evidence="9" id="KW-1185">Reference proteome</keyword>
<feature type="region of interest" description="Disordered" evidence="5">
    <location>
        <begin position="1"/>
        <end position="42"/>
    </location>
</feature>
<feature type="transmembrane region" description="Helical" evidence="6">
    <location>
        <begin position="136"/>
        <end position="156"/>
    </location>
</feature>
<keyword evidence="2 6" id="KW-0812">Transmembrane</keyword>
<evidence type="ECO:0000313" key="9">
    <source>
        <dbReference type="Proteomes" id="UP000547528"/>
    </source>
</evidence>
<evidence type="ECO:0000256" key="3">
    <source>
        <dbReference type="ARBA" id="ARBA00022989"/>
    </source>
</evidence>
<evidence type="ECO:0000256" key="2">
    <source>
        <dbReference type="ARBA" id="ARBA00022692"/>
    </source>
</evidence>
<dbReference type="InterPro" id="IPR006685">
    <property type="entry name" value="MscS_channel_2nd"/>
</dbReference>
<feature type="transmembrane region" description="Helical" evidence="6">
    <location>
        <begin position="63"/>
        <end position="88"/>
    </location>
</feature>
<dbReference type="Proteomes" id="UP000547528">
    <property type="component" value="Unassembled WGS sequence"/>
</dbReference>
<feature type="transmembrane region" description="Helical" evidence="6">
    <location>
        <begin position="189"/>
        <end position="209"/>
    </location>
</feature>
<keyword evidence="3 6" id="KW-1133">Transmembrane helix</keyword>
<dbReference type="PANTHER" id="PTHR30566">
    <property type="entry name" value="YNAI-RELATED MECHANOSENSITIVE ION CHANNEL"/>
    <property type="match status" value="1"/>
</dbReference>
<accession>A0A7W5XKZ9</accession>
<evidence type="ECO:0000259" key="7">
    <source>
        <dbReference type="Pfam" id="PF00924"/>
    </source>
</evidence>
<protein>
    <recommendedName>
        <fullName evidence="7">Mechanosensitive ion channel MscS domain-containing protein</fullName>
    </recommendedName>
</protein>
<feature type="domain" description="Mechanosensitive ion channel MscS" evidence="7">
    <location>
        <begin position="238"/>
        <end position="304"/>
    </location>
</feature>
<dbReference type="Pfam" id="PF00924">
    <property type="entry name" value="MS_channel_2nd"/>
    <property type="match status" value="1"/>
</dbReference>